<proteinExistence type="predicted"/>
<accession>G8LY45</accession>
<evidence type="ECO:0000313" key="3">
    <source>
        <dbReference type="Proteomes" id="UP000005435"/>
    </source>
</evidence>
<dbReference type="PANTHER" id="PTHR40032:SF1">
    <property type="entry name" value="EXPORTED PROTEIN"/>
    <property type="match status" value="1"/>
</dbReference>
<dbReference type="RefSeq" id="WP_014254394.1">
    <property type="nucleotide sequence ID" value="NC_016627.1"/>
</dbReference>
<dbReference type="InterPro" id="IPR024301">
    <property type="entry name" value="Amidase_6"/>
</dbReference>
<sequence length="172" mass="19546">MKNSGFYIMEYNREKAVEYAAKWAFSRNPQYYNFDKLGGDCTNFVSQVIFAGGGVMNYTPVYGWYYLSAQKRTASWTGVNYLYNFLTSNKGSGPFAEQVDAKDIKPGDIIQLSFGGAPNYNHSLVVVKVGLKSSAENIYIAAHTEDRFDYPLTNYSWSDIRYLHICGIRKNL</sequence>
<reference evidence="3" key="1">
    <citation type="submission" date="2011-12" db="EMBL/GenBank/DDBJ databases">
        <title>Complete sequence of Clostridium clariflavum DSM 19732.</title>
        <authorList>
            <consortium name="US DOE Joint Genome Institute"/>
            <person name="Lucas S."/>
            <person name="Han J."/>
            <person name="Lapidus A."/>
            <person name="Cheng J.-F."/>
            <person name="Goodwin L."/>
            <person name="Pitluck S."/>
            <person name="Peters L."/>
            <person name="Teshima H."/>
            <person name="Detter J.C."/>
            <person name="Han C."/>
            <person name="Tapia R."/>
            <person name="Land M."/>
            <person name="Hauser L."/>
            <person name="Kyrpides N."/>
            <person name="Ivanova N."/>
            <person name="Pagani I."/>
            <person name="Kitzmiller T."/>
            <person name="Lynd L."/>
            <person name="Izquierdo J."/>
            <person name="Woyke T."/>
        </authorList>
    </citation>
    <scope>NUCLEOTIDE SEQUENCE [LARGE SCALE GENOMIC DNA]</scope>
    <source>
        <strain evidence="3">DSM 19732 / NBRC 101661 / EBR45</strain>
    </source>
</reference>
<reference evidence="2 3" key="2">
    <citation type="journal article" date="2012" name="Stand. Genomic Sci.">
        <title>Complete Genome Sequence of Clostridium clariflavum DSM 19732.</title>
        <authorList>
            <person name="Izquierdo J.A."/>
            <person name="Goodwin L."/>
            <person name="Davenport K.W."/>
            <person name="Teshima H."/>
            <person name="Bruce D."/>
            <person name="Detter C."/>
            <person name="Tapia R."/>
            <person name="Han S."/>
            <person name="Land M."/>
            <person name="Hauser L."/>
            <person name="Jeffries C.D."/>
            <person name="Han J."/>
            <person name="Pitluck S."/>
            <person name="Nolan M."/>
            <person name="Chen A."/>
            <person name="Huntemann M."/>
            <person name="Mavromatis K."/>
            <person name="Mikhailova N."/>
            <person name="Liolios K."/>
            <person name="Woyke T."/>
            <person name="Lynd L.R."/>
        </authorList>
    </citation>
    <scope>NUCLEOTIDE SEQUENCE [LARGE SCALE GENOMIC DNA]</scope>
    <source>
        <strain evidence="3">DSM 19732 / NBRC 101661 / EBR45</strain>
    </source>
</reference>
<dbReference type="KEGG" id="ccl:Clocl_1101"/>
<dbReference type="EMBL" id="CP003065">
    <property type="protein sequence ID" value="AEV67776.1"/>
    <property type="molecule type" value="Genomic_DNA"/>
</dbReference>
<dbReference type="STRING" id="720554.Clocl_1101"/>
<dbReference type="HOGENOM" id="CLU_048731_2_0_9"/>
<evidence type="ECO:0000313" key="2">
    <source>
        <dbReference type="EMBL" id="AEV67776.1"/>
    </source>
</evidence>
<protein>
    <recommendedName>
        <fullName evidence="1">Putative amidase domain-containing protein</fullName>
    </recommendedName>
</protein>
<dbReference type="PANTHER" id="PTHR40032">
    <property type="entry name" value="EXPORTED PROTEIN-RELATED"/>
    <property type="match status" value="1"/>
</dbReference>
<dbReference type="eggNOG" id="ENOG502Z7JI">
    <property type="taxonomic scope" value="Bacteria"/>
</dbReference>
<keyword evidence="3" id="KW-1185">Reference proteome</keyword>
<feature type="domain" description="Putative amidase" evidence="1">
    <location>
        <begin position="10"/>
        <end position="158"/>
    </location>
</feature>
<dbReference type="OrthoDB" id="9812429at2"/>
<gene>
    <name evidence="2" type="ordered locus">Clocl_1101</name>
</gene>
<evidence type="ECO:0000259" key="1">
    <source>
        <dbReference type="Pfam" id="PF12671"/>
    </source>
</evidence>
<dbReference type="Pfam" id="PF12671">
    <property type="entry name" value="Amidase_6"/>
    <property type="match status" value="1"/>
</dbReference>
<dbReference type="Proteomes" id="UP000005435">
    <property type="component" value="Chromosome"/>
</dbReference>
<organism evidence="2 3">
    <name type="scientific">Acetivibrio clariflavus (strain DSM 19732 / NBRC 101661 / EBR45)</name>
    <name type="common">Clostridium clariflavum</name>
    <dbReference type="NCBI Taxonomy" id="720554"/>
    <lineage>
        <taxon>Bacteria</taxon>
        <taxon>Bacillati</taxon>
        <taxon>Bacillota</taxon>
        <taxon>Clostridia</taxon>
        <taxon>Eubacteriales</taxon>
        <taxon>Oscillospiraceae</taxon>
        <taxon>Acetivibrio</taxon>
    </lineage>
</organism>
<name>G8LY45_ACECE</name>
<dbReference type="AlphaFoldDB" id="G8LY45"/>